<evidence type="ECO:0000313" key="3">
    <source>
        <dbReference type="EMBL" id="CAF4613714.1"/>
    </source>
</evidence>
<dbReference type="Gene3D" id="1.10.238.10">
    <property type="entry name" value="EF-hand"/>
    <property type="match status" value="1"/>
</dbReference>
<dbReference type="OrthoDB" id="9978834at2759"/>
<organism evidence="3 4">
    <name type="scientific">Didymodactylos carnosus</name>
    <dbReference type="NCBI Taxonomy" id="1234261"/>
    <lineage>
        <taxon>Eukaryota</taxon>
        <taxon>Metazoa</taxon>
        <taxon>Spiralia</taxon>
        <taxon>Gnathifera</taxon>
        <taxon>Rotifera</taxon>
        <taxon>Eurotatoria</taxon>
        <taxon>Bdelloidea</taxon>
        <taxon>Philodinida</taxon>
        <taxon>Philodinidae</taxon>
        <taxon>Didymodactylos</taxon>
    </lineage>
</organism>
<comment type="caution">
    <text evidence="3">The sequence shown here is derived from an EMBL/GenBank/DDBJ whole genome shotgun (WGS) entry which is preliminary data.</text>
</comment>
<dbReference type="PROSITE" id="PS50222">
    <property type="entry name" value="EF_HAND_2"/>
    <property type="match status" value="1"/>
</dbReference>
<dbReference type="InterPro" id="IPR002048">
    <property type="entry name" value="EF_hand_dom"/>
</dbReference>
<reference evidence="3" key="1">
    <citation type="submission" date="2021-02" db="EMBL/GenBank/DDBJ databases">
        <authorList>
            <person name="Nowell W R."/>
        </authorList>
    </citation>
    <scope>NUCLEOTIDE SEQUENCE</scope>
</reference>
<dbReference type="AlphaFoldDB" id="A0A8S2Z9U0"/>
<feature type="non-terminal residue" evidence="3">
    <location>
        <position position="1"/>
    </location>
</feature>
<dbReference type="PROSITE" id="PS00018">
    <property type="entry name" value="EF_HAND_1"/>
    <property type="match status" value="1"/>
</dbReference>
<keyword evidence="1" id="KW-0106">Calcium</keyword>
<dbReference type="InterPro" id="IPR011992">
    <property type="entry name" value="EF-hand-dom_pair"/>
</dbReference>
<evidence type="ECO:0000259" key="2">
    <source>
        <dbReference type="PROSITE" id="PS50222"/>
    </source>
</evidence>
<accession>A0A8S2Z9U0</accession>
<dbReference type="SUPFAM" id="SSF47473">
    <property type="entry name" value="EF-hand"/>
    <property type="match status" value="1"/>
</dbReference>
<dbReference type="GO" id="GO:0005509">
    <property type="term" value="F:calcium ion binding"/>
    <property type="evidence" value="ECO:0007669"/>
    <property type="project" value="InterPro"/>
</dbReference>
<name>A0A8S2Z9U0_9BILA</name>
<dbReference type="Proteomes" id="UP000681722">
    <property type="component" value="Unassembled WGS sequence"/>
</dbReference>
<evidence type="ECO:0000313" key="4">
    <source>
        <dbReference type="Proteomes" id="UP000681722"/>
    </source>
</evidence>
<feature type="domain" description="EF-hand" evidence="2">
    <location>
        <begin position="40"/>
        <end position="75"/>
    </location>
</feature>
<proteinExistence type="predicted"/>
<protein>
    <recommendedName>
        <fullName evidence="2">EF-hand domain-containing protein</fullName>
    </recommendedName>
</protein>
<sequence length="76" mass="8987">KHVEGSPLELNGHVNKDFHREIFLGNHELFENEIINNDDVRKTKLKEIFHNADTNNDKRLSKAELQDWVLKNIETH</sequence>
<feature type="non-terminal residue" evidence="3">
    <location>
        <position position="76"/>
    </location>
</feature>
<dbReference type="InterPro" id="IPR018247">
    <property type="entry name" value="EF_Hand_1_Ca_BS"/>
</dbReference>
<dbReference type="EMBL" id="CAJOBC010131320">
    <property type="protein sequence ID" value="CAF4613714.1"/>
    <property type="molecule type" value="Genomic_DNA"/>
</dbReference>
<evidence type="ECO:0000256" key="1">
    <source>
        <dbReference type="ARBA" id="ARBA00022837"/>
    </source>
</evidence>
<gene>
    <name evidence="3" type="ORF">SRO942_LOCUS49290</name>
</gene>